<dbReference type="AlphaFoldDB" id="A0A922JQD0"/>
<keyword evidence="1" id="KW-0472">Membrane</keyword>
<name>A0A922JQD0_CARIL</name>
<protein>
    <submittedName>
        <fullName evidence="2">Uncharacterized protein</fullName>
    </submittedName>
</protein>
<gene>
    <name evidence="2" type="ORF">I3842_05G139500</name>
</gene>
<organism evidence="2 3">
    <name type="scientific">Carya illinoinensis</name>
    <name type="common">Pecan</name>
    <dbReference type="NCBI Taxonomy" id="32201"/>
    <lineage>
        <taxon>Eukaryota</taxon>
        <taxon>Viridiplantae</taxon>
        <taxon>Streptophyta</taxon>
        <taxon>Embryophyta</taxon>
        <taxon>Tracheophyta</taxon>
        <taxon>Spermatophyta</taxon>
        <taxon>Magnoliopsida</taxon>
        <taxon>eudicotyledons</taxon>
        <taxon>Gunneridae</taxon>
        <taxon>Pentapetalae</taxon>
        <taxon>rosids</taxon>
        <taxon>fabids</taxon>
        <taxon>Fagales</taxon>
        <taxon>Juglandaceae</taxon>
        <taxon>Carya</taxon>
    </lineage>
</organism>
<dbReference type="Proteomes" id="UP000811246">
    <property type="component" value="Chromosome 5"/>
</dbReference>
<accession>A0A922JQD0</accession>
<evidence type="ECO:0000313" key="2">
    <source>
        <dbReference type="EMBL" id="KAG6713182.1"/>
    </source>
</evidence>
<reference evidence="2" key="1">
    <citation type="submission" date="2021-01" db="EMBL/GenBank/DDBJ databases">
        <authorList>
            <person name="Lovell J.T."/>
            <person name="Bentley N."/>
            <person name="Bhattarai G."/>
            <person name="Jenkins J.W."/>
            <person name="Sreedasyam A."/>
            <person name="Alarcon Y."/>
            <person name="Bock C."/>
            <person name="Boston L."/>
            <person name="Carlson J."/>
            <person name="Cervantes K."/>
            <person name="Clermont K."/>
            <person name="Krom N."/>
            <person name="Kubenka K."/>
            <person name="Mamidi S."/>
            <person name="Mattison C."/>
            <person name="Monteros M."/>
            <person name="Pisani C."/>
            <person name="Plott C."/>
            <person name="Rajasekar S."/>
            <person name="Rhein H.S."/>
            <person name="Rohla C."/>
            <person name="Song M."/>
            <person name="Hilaire R.S."/>
            <person name="Shu S."/>
            <person name="Wells L."/>
            <person name="Wang X."/>
            <person name="Webber J."/>
            <person name="Heerema R.J."/>
            <person name="Klein P."/>
            <person name="Conner P."/>
            <person name="Grauke L."/>
            <person name="Grimwood J."/>
            <person name="Schmutz J."/>
            <person name="Randall J.J."/>
        </authorList>
    </citation>
    <scope>NUCLEOTIDE SEQUENCE</scope>
    <source>
        <tissue evidence="2">Leaf</tissue>
    </source>
</reference>
<feature type="transmembrane region" description="Helical" evidence="1">
    <location>
        <begin position="51"/>
        <end position="71"/>
    </location>
</feature>
<proteinExistence type="predicted"/>
<keyword evidence="1" id="KW-0812">Transmembrane</keyword>
<dbReference type="EMBL" id="CM031829">
    <property type="protein sequence ID" value="KAG6713182.1"/>
    <property type="molecule type" value="Genomic_DNA"/>
</dbReference>
<sequence length="164" mass="19070">MKGWEEWEVGVMWERKKFVGGLNSSEHQRAGYRGSFDFFQIMRNKSFTTQLYLIIICEITPFCIWNGFNLVTRKTTFHLNRNDVILIYFDHSSSSPHFFLRSLSSVFFILPHGSVRRTHLSSQPLTILFSRCTTPWLTVTPPVCHRLLHAAVPSSCPFCKLILL</sequence>
<evidence type="ECO:0000256" key="1">
    <source>
        <dbReference type="SAM" id="Phobius"/>
    </source>
</evidence>
<keyword evidence="1" id="KW-1133">Transmembrane helix</keyword>
<evidence type="ECO:0000313" key="3">
    <source>
        <dbReference type="Proteomes" id="UP000811246"/>
    </source>
</evidence>
<comment type="caution">
    <text evidence="2">The sequence shown here is derived from an EMBL/GenBank/DDBJ whole genome shotgun (WGS) entry which is preliminary data.</text>
</comment>